<dbReference type="PROSITE" id="PS01179">
    <property type="entry name" value="PID"/>
    <property type="match status" value="1"/>
</dbReference>
<comment type="caution">
    <text evidence="3">The sequence shown here is derived from an EMBL/GenBank/DDBJ whole genome shotgun (WGS) entry which is preliminary data.</text>
</comment>
<dbReference type="Gene3D" id="2.30.29.30">
    <property type="entry name" value="Pleckstrin-homology domain (PH domain)/Phosphotyrosine-binding domain (PTB)"/>
    <property type="match status" value="1"/>
</dbReference>
<keyword evidence="4" id="KW-1185">Reference proteome</keyword>
<keyword evidence="3" id="KW-0675">Receptor</keyword>
<accession>A0AA35QQ81</accession>
<dbReference type="SMART" id="SM00462">
    <property type="entry name" value="PTB"/>
    <property type="match status" value="1"/>
</dbReference>
<name>A0AA35QQ81_9SAUR</name>
<feature type="compositionally biased region" description="Acidic residues" evidence="1">
    <location>
        <begin position="219"/>
        <end position="233"/>
    </location>
</feature>
<feature type="compositionally biased region" description="Gly residues" evidence="1">
    <location>
        <begin position="357"/>
        <end position="369"/>
    </location>
</feature>
<evidence type="ECO:0000256" key="1">
    <source>
        <dbReference type="SAM" id="MobiDB-lite"/>
    </source>
</evidence>
<dbReference type="AlphaFoldDB" id="A0AA35QQ81"/>
<dbReference type="Proteomes" id="UP001178461">
    <property type="component" value="Unassembled WGS sequence"/>
</dbReference>
<evidence type="ECO:0000313" key="3">
    <source>
        <dbReference type="EMBL" id="CAI7934832.1"/>
    </source>
</evidence>
<dbReference type="CDD" id="cd13159">
    <property type="entry name" value="PTB_LDLRAP-mammal-like"/>
    <property type="match status" value="1"/>
</dbReference>
<proteinExistence type="predicted"/>
<dbReference type="PANTHER" id="PTHR11232">
    <property type="entry name" value="PHOSPHOTYROSINE INTERACTION DOMAIN-CONTAINING FAMILY MEMBER"/>
    <property type="match status" value="1"/>
</dbReference>
<dbReference type="InterPro" id="IPR006020">
    <property type="entry name" value="PTB/PI_dom"/>
</dbReference>
<keyword evidence="3" id="KW-0449">Lipoprotein</keyword>
<evidence type="ECO:0000313" key="4">
    <source>
        <dbReference type="Proteomes" id="UP001178461"/>
    </source>
</evidence>
<gene>
    <name evidence="3" type="ORF">PODLI_1B000515</name>
</gene>
<dbReference type="PANTHER" id="PTHR11232:SF81">
    <property type="entry name" value="PID DOMAIN-CONTAINING PROTEIN"/>
    <property type="match status" value="1"/>
</dbReference>
<dbReference type="SUPFAM" id="SSF50729">
    <property type="entry name" value="PH domain-like"/>
    <property type="match status" value="1"/>
</dbReference>
<feature type="region of interest" description="Disordered" evidence="1">
    <location>
        <begin position="338"/>
        <end position="379"/>
    </location>
</feature>
<dbReference type="InterPro" id="IPR011993">
    <property type="entry name" value="PH-like_dom_sf"/>
</dbReference>
<sequence>MEALRAAGRAVLRSPSLARHRLGVARLRRHQLPESWSDMREPLLEGMGFALKYLGMTLVEKPKGEDMASAAIHRILATARVGPKKFRKVILTVSPRGLSLQDAETKETIETISIYRISYCTTDKLQNKVFAYVAQNPQSGALECHAFLSPKKKIAQAVTLTVAQAFQVALDLWEAAQAGSREGEGEKKPSLSPLCPPVESTRPPGRSPLGSPPFKTNFEEEEEEDEEEEEEDLNEAFSGCGGACVWGLPSCPLPVSGGMGLQPPQQLPASGDIFLRLLLLIFLLPLTVSSLLISSTASAAPCLSPTRTSCPHPWEPGLACLGPSAATQASPSLTLLEPQQHPAGHSAGILSPRTSSAGGGGSMSLGGGCTRPPHGALEA</sequence>
<evidence type="ECO:0000259" key="2">
    <source>
        <dbReference type="PROSITE" id="PS01179"/>
    </source>
</evidence>
<dbReference type="EMBL" id="CANTUW010000004">
    <property type="protein sequence ID" value="CAI7934832.1"/>
    <property type="molecule type" value="Genomic_DNA"/>
</dbReference>
<feature type="region of interest" description="Disordered" evidence="1">
    <location>
        <begin position="180"/>
        <end position="233"/>
    </location>
</feature>
<protein>
    <submittedName>
        <fullName evidence="3">Density lipoprotein receptor adapter 1-like isoform X1</fullName>
    </submittedName>
</protein>
<dbReference type="Pfam" id="PF00640">
    <property type="entry name" value="PID"/>
    <property type="match status" value="1"/>
</dbReference>
<dbReference type="InterPro" id="IPR051133">
    <property type="entry name" value="Adapter_Engulfment-Domain"/>
</dbReference>
<reference evidence="3" key="1">
    <citation type="submission" date="2022-12" db="EMBL/GenBank/DDBJ databases">
        <authorList>
            <person name="Alioto T."/>
            <person name="Alioto T."/>
            <person name="Gomez Garrido J."/>
        </authorList>
    </citation>
    <scope>NUCLEOTIDE SEQUENCE</scope>
</reference>
<organism evidence="3 4">
    <name type="scientific">Podarcis lilfordi</name>
    <name type="common">Lilford's wall lizard</name>
    <dbReference type="NCBI Taxonomy" id="74358"/>
    <lineage>
        <taxon>Eukaryota</taxon>
        <taxon>Metazoa</taxon>
        <taxon>Chordata</taxon>
        <taxon>Craniata</taxon>
        <taxon>Vertebrata</taxon>
        <taxon>Euteleostomi</taxon>
        <taxon>Lepidosauria</taxon>
        <taxon>Squamata</taxon>
        <taxon>Bifurcata</taxon>
        <taxon>Unidentata</taxon>
        <taxon>Episquamata</taxon>
        <taxon>Laterata</taxon>
        <taxon>Lacertibaenia</taxon>
        <taxon>Lacertidae</taxon>
        <taxon>Podarcis</taxon>
    </lineage>
</organism>
<feature type="compositionally biased region" description="Low complexity" evidence="1">
    <location>
        <begin position="202"/>
        <end position="213"/>
    </location>
</feature>
<feature type="domain" description="PID" evidence="2">
    <location>
        <begin position="49"/>
        <end position="171"/>
    </location>
</feature>